<reference evidence="1" key="1">
    <citation type="submission" date="2022-08" db="EMBL/GenBank/DDBJ databases">
        <title>Draft genome sequence of Lysinibacillus sp. strain KH24.</title>
        <authorList>
            <person name="Kanbe H."/>
            <person name="Itoh H."/>
        </authorList>
    </citation>
    <scope>NUCLEOTIDE SEQUENCE</scope>
    <source>
        <strain evidence="1">KH24</strain>
    </source>
</reference>
<evidence type="ECO:0000313" key="2">
    <source>
        <dbReference type="Proteomes" id="UP001065593"/>
    </source>
</evidence>
<sequence length="203" mass="23193">MSNDFMNELPPYYRDIREFQELSETVVIDWDKLGEAFFNAEKDQFILSSGEAAITIREKDFGIVADRRVETLDFRKLRLLSRMQESTTPVYAYLKIMLNSLLGDTYEINLDIDTFEMELFVTPETLLYKEAKNLLERIVPLNIAIKMARKFKIDGSVYVPSFVATGSEITLYPMGIGNIEQSARTNSFAGIKTASTITVLPMQ</sequence>
<accession>A0ABQ5NGK3</accession>
<dbReference type="Proteomes" id="UP001065593">
    <property type="component" value="Unassembled WGS sequence"/>
</dbReference>
<keyword evidence="2" id="KW-1185">Reference proteome</keyword>
<proteinExistence type="predicted"/>
<name>A0ABQ5NGK3_9BACI</name>
<evidence type="ECO:0000313" key="1">
    <source>
        <dbReference type="EMBL" id="GLC87481.1"/>
    </source>
</evidence>
<dbReference type="RefSeq" id="WP_264987201.1">
    <property type="nucleotide sequence ID" value="NZ_BRZA01000001.1"/>
</dbReference>
<dbReference type="Pfam" id="PF10076">
    <property type="entry name" value="Phage_Mu_Gp48"/>
    <property type="match status" value="1"/>
</dbReference>
<dbReference type="EMBL" id="BRZA01000001">
    <property type="protein sequence ID" value="GLC87481.1"/>
    <property type="molecule type" value="Genomic_DNA"/>
</dbReference>
<organism evidence="1 2">
    <name type="scientific">Lysinibacillus piscis</name>
    <dbReference type="NCBI Taxonomy" id="2518931"/>
    <lineage>
        <taxon>Bacteria</taxon>
        <taxon>Bacillati</taxon>
        <taxon>Bacillota</taxon>
        <taxon>Bacilli</taxon>
        <taxon>Bacillales</taxon>
        <taxon>Bacillaceae</taxon>
        <taxon>Lysinibacillus</taxon>
    </lineage>
</organism>
<protein>
    <recommendedName>
        <fullName evidence="3">DUF2313 domain-containing protein</fullName>
    </recommendedName>
</protein>
<evidence type="ECO:0008006" key="3">
    <source>
        <dbReference type="Google" id="ProtNLM"/>
    </source>
</evidence>
<gene>
    <name evidence="1" type="ORF">LYSBPC_06080</name>
</gene>
<comment type="caution">
    <text evidence="1">The sequence shown here is derived from an EMBL/GenBank/DDBJ whole genome shotgun (WGS) entry which is preliminary data.</text>
</comment>
<dbReference type="InterPro" id="IPR018755">
    <property type="entry name" value="Phage_Mu_Gp48"/>
</dbReference>